<organism evidence="1">
    <name type="scientific">Arundo donax</name>
    <name type="common">Giant reed</name>
    <name type="synonym">Donax arundinaceus</name>
    <dbReference type="NCBI Taxonomy" id="35708"/>
    <lineage>
        <taxon>Eukaryota</taxon>
        <taxon>Viridiplantae</taxon>
        <taxon>Streptophyta</taxon>
        <taxon>Embryophyta</taxon>
        <taxon>Tracheophyta</taxon>
        <taxon>Spermatophyta</taxon>
        <taxon>Magnoliopsida</taxon>
        <taxon>Liliopsida</taxon>
        <taxon>Poales</taxon>
        <taxon>Poaceae</taxon>
        <taxon>PACMAD clade</taxon>
        <taxon>Arundinoideae</taxon>
        <taxon>Arundineae</taxon>
        <taxon>Arundo</taxon>
    </lineage>
</organism>
<sequence length="50" mass="5783">MLKLTLHRFSLLWPAKARLAARRAHHLLNVVVHTSKRPDTVNHCCNGSRR</sequence>
<proteinExistence type="predicted"/>
<dbReference type="AlphaFoldDB" id="A0A0A8XVR8"/>
<evidence type="ECO:0000313" key="1">
    <source>
        <dbReference type="EMBL" id="JAD15802.1"/>
    </source>
</evidence>
<dbReference type="EMBL" id="GBRH01282093">
    <property type="protein sequence ID" value="JAD15802.1"/>
    <property type="molecule type" value="Transcribed_RNA"/>
</dbReference>
<name>A0A0A8XVR8_ARUDO</name>
<reference evidence="1" key="2">
    <citation type="journal article" date="2015" name="Data Brief">
        <title>Shoot transcriptome of the giant reed, Arundo donax.</title>
        <authorList>
            <person name="Barrero R.A."/>
            <person name="Guerrero F.D."/>
            <person name="Moolhuijzen P."/>
            <person name="Goolsby J.A."/>
            <person name="Tidwell J."/>
            <person name="Bellgard S.E."/>
            <person name="Bellgard M.I."/>
        </authorList>
    </citation>
    <scope>NUCLEOTIDE SEQUENCE</scope>
    <source>
        <tissue evidence="1">Shoot tissue taken approximately 20 cm above the soil surface</tissue>
    </source>
</reference>
<reference evidence="1" key="1">
    <citation type="submission" date="2014-09" db="EMBL/GenBank/DDBJ databases">
        <authorList>
            <person name="Magalhaes I.L.F."/>
            <person name="Oliveira U."/>
            <person name="Santos F.R."/>
            <person name="Vidigal T.H.D.A."/>
            <person name="Brescovit A.D."/>
            <person name="Santos A.J."/>
        </authorList>
    </citation>
    <scope>NUCLEOTIDE SEQUENCE</scope>
    <source>
        <tissue evidence="1">Shoot tissue taken approximately 20 cm above the soil surface</tissue>
    </source>
</reference>
<accession>A0A0A8XVR8</accession>
<protein>
    <submittedName>
        <fullName evidence="1">Uncharacterized protein</fullName>
    </submittedName>
</protein>